<feature type="non-terminal residue" evidence="1">
    <location>
        <position position="1"/>
    </location>
</feature>
<name>A0A444IR18_9BACT</name>
<protein>
    <submittedName>
        <fullName evidence="1">Outer membrane protein beta-barrel domain-containing protein</fullName>
    </submittedName>
</protein>
<evidence type="ECO:0000313" key="1">
    <source>
        <dbReference type="EMBL" id="RWX43290.1"/>
    </source>
</evidence>
<dbReference type="Pfam" id="PF03922">
    <property type="entry name" value="OmpW"/>
    <property type="match status" value="1"/>
</dbReference>
<dbReference type="EMBL" id="MTKQ01000394">
    <property type="protein sequence ID" value="RWX43290.1"/>
    <property type="molecule type" value="Genomic_DNA"/>
</dbReference>
<dbReference type="GO" id="GO:0019867">
    <property type="term" value="C:outer membrane"/>
    <property type="evidence" value="ECO:0007669"/>
    <property type="project" value="InterPro"/>
</dbReference>
<dbReference type="Gene3D" id="2.40.160.20">
    <property type="match status" value="1"/>
</dbReference>
<sequence>FGIILSKYYNDFSFNLGLEYIPAVEVTDEMDNTLGEHSHIPISLGVNYHFDTSVVDPYIGAGIGYSLNDSTVSEFIRAQGMSGEMDDSMFYYLTAGVEYPVSDRYALFLAGQYTIGDADVKGTGQTPQGTTIELENEGTLDRCEVNAGVKYFF</sequence>
<gene>
    <name evidence="1" type="ORF">VT99_13942</name>
</gene>
<dbReference type="AlphaFoldDB" id="A0A444IR18"/>
<dbReference type="InterPro" id="IPR011250">
    <property type="entry name" value="OMP/PagP_B-barrel"/>
</dbReference>
<organism evidence="1 2">
    <name type="scientific">Candidatus Electrothrix marina</name>
    <dbReference type="NCBI Taxonomy" id="1859130"/>
    <lineage>
        <taxon>Bacteria</taxon>
        <taxon>Pseudomonadati</taxon>
        <taxon>Thermodesulfobacteriota</taxon>
        <taxon>Desulfobulbia</taxon>
        <taxon>Desulfobulbales</taxon>
        <taxon>Desulfobulbaceae</taxon>
        <taxon>Candidatus Electrothrix</taxon>
    </lineage>
</organism>
<evidence type="ECO:0000313" key="2">
    <source>
        <dbReference type="Proteomes" id="UP000286862"/>
    </source>
</evidence>
<proteinExistence type="predicted"/>
<dbReference type="InterPro" id="IPR005618">
    <property type="entry name" value="OMPW"/>
</dbReference>
<dbReference type="SUPFAM" id="SSF56925">
    <property type="entry name" value="OMPA-like"/>
    <property type="match status" value="1"/>
</dbReference>
<accession>A0A444IR18</accession>
<comment type="caution">
    <text evidence="1">The sequence shown here is derived from an EMBL/GenBank/DDBJ whole genome shotgun (WGS) entry which is preliminary data.</text>
</comment>
<reference evidence="1 2" key="1">
    <citation type="submission" date="2017-01" db="EMBL/GenBank/DDBJ databases">
        <title>The cable genome- insights into the physiology and evolution of filamentous bacteria capable of sulfide oxidation via long distance electron transfer.</title>
        <authorList>
            <person name="Schreiber L."/>
            <person name="Bjerg J.T."/>
            <person name="Boggild A."/>
            <person name="Van De Vossenberg J."/>
            <person name="Meysman F."/>
            <person name="Nielsen L.P."/>
            <person name="Schramm A."/>
            <person name="Kjeldsen K.U."/>
        </authorList>
    </citation>
    <scope>NUCLEOTIDE SEQUENCE [LARGE SCALE GENOMIC DNA]</scope>
    <source>
        <strain evidence="1">A2</strain>
    </source>
</reference>
<dbReference type="Proteomes" id="UP000286862">
    <property type="component" value="Unassembled WGS sequence"/>
</dbReference>